<name>T0Y2V3_9ZZZZ</name>
<organism evidence="3">
    <name type="scientific">mine drainage metagenome</name>
    <dbReference type="NCBI Taxonomy" id="410659"/>
    <lineage>
        <taxon>unclassified sequences</taxon>
        <taxon>metagenomes</taxon>
        <taxon>ecological metagenomes</taxon>
    </lineage>
</organism>
<comment type="caution">
    <text evidence="3">The sequence shown here is derived from an EMBL/GenBank/DDBJ whole genome shotgun (WGS) entry which is preliminary data.</text>
</comment>
<dbReference type="Pfam" id="PF26558">
    <property type="entry name" value="DHQS_2nd"/>
    <property type="match status" value="1"/>
</dbReference>
<protein>
    <submittedName>
        <fullName evidence="3">3-dehydroquinate synthase</fullName>
        <ecNumber evidence="3">4.2.3.4</ecNumber>
    </submittedName>
</protein>
<evidence type="ECO:0000259" key="1">
    <source>
        <dbReference type="Pfam" id="PF01959"/>
    </source>
</evidence>
<evidence type="ECO:0000259" key="2">
    <source>
        <dbReference type="Pfam" id="PF26558"/>
    </source>
</evidence>
<evidence type="ECO:0000313" key="3">
    <source>
        <dbReference type="EMBL" id="EQD26307.1"/>
    </source>
</evidence>
<dbReference type="GO" id="GO:0009073">
    <property type="term" value="P:aromatic amino acid family biosynthetic process"/>
    <property type="evidence" value="ECO:0007669"/>
    <property type="project" value="InterPro"/>
</dbReference>
<dbReference type="InterPro" id="IPR056179">
    <property type="entry name" value="DHQS_C"/>
</dbReference>
<feature type="domain" description="3-dehydroquinate synthase N-terminal" evidence="1">
    <location>
        <begin position="3"/>
        <end position="84"/>
    </location>
</feature>
<dbReference type="Pfam" id="PF01959">
    <property type="entry name" value="DHQS"/>
    <property type="match status" value="1"/>
</dbReference>
<sequence length="184" mass="19462">MESPSDLARAREIGAVDGAVAVSWIRDRIIPLENLRASAGTSFRVWTLIERPSELPAALGALEHGADGVVIPADSFEAVDAIQGALENRPPVLTGWRLARLRTVRPAGMGDRVLVDTTSILRPTEGLLVGSTAAFLFHVASEVGGIGLYPATVLPGQRRRGPLLRPAGGRIDTIPFRVGTRGCG</sequence>
<reference evidence="3" key="1">
    <citation type="submission" date="2013-08" db="EMBL/GenBank/DDBJ databases">
        <authorList>
            <person name="Mendez C."/>
            <person name="Richter M."/>
            <person name="Ferrer M."/>
            <person name="Sanchez J."/>
        </authorList>
    </citation>
    <scope>NUCLEOTIDE SEQUENCE</scope>
</reference>
<dbReference type="AlphaFoldDB" id="T0Y2V3"/>
<dbReference type="InterPro" id="IPR030960">
    <property type="entry name" value="DHQS/DOIS_N"/>
</dbReference>
<feature type="domain" description="3-dehydroquinate synthase C-terminal" evidence="2">
    <location>
        <begin position="100"/>
        <end position="143"/>
    </location>
</feature>
<gene>
    <name evidence="3" type="ORF">B2A_15697</name>
</gene>
<keyword evidence="3" id="KW-0456">Lyase</keyword>
<proteinExistence type="predicted"/>
<dbReference type="EC" id="4.2.3.4" evidence="3"/>
<dbReference type="GO" id="GO:0016491">
    <property type="term" value="F:oxidoreductase activity"/>
    <property type="evidence" value="ECO:0007669"/>
    <property type="project" value="InterPro"/>
</dbReference>
<dbReference type="GO" id="GO:0003856">
    <property type="term" value="F:3-dehydroquinate synthase activity"/>
    <property type="evidence" value="ECO:0007669"/>
    <property type="project" value="UniProtKB-EC"/>
</dbReference>
<reference evidence="3" key="2">
    <citation type="journal article" date="2014" name="ISME J.">
        <title>Microbial stratification in low pH oxic and suboxic macroscopic growths along an acid mine drainage.</title>
        <authorList>
            <person name="Mendez-Garcia C."/>
            <person name="Mesa V."/>
            <person name="Sprenger R.R."/>
            <person name="Richter M."/>
            <person name="Diez M.S."/>
            <person name="Solano J."/>
            <person name="Bargiela R."/>
            <person name="Golyshina O.V."/>
            <person name="Manteca A."/>
            <person name="Ramos J.L."/>
            <person name="Gallego J.R."/>
            <person name="Llorente I."/>
            <person name="Martins Dos Santos V.A."/>
            <person name="Jensen O.N."/>
            <person name="Pelaez A.I."/>
            <person name="Sanchez J."/>
            <person name="Ferrer M."/>
        </authorList>
    </citation>
    <scope>NUCLEOTIDE SEQUENCE</scope>
</reference>
<feature type="non-terminal residue" evidence="3">
    <location>
        <position position="184"/>
    </location>
</feature>
<accession>T0Y2V3</accession>
<dbReference type="EMBL" id="AUZZ01011410">
    <property type="protein sequence ID" value="EQD26307.1"/>
    <property type="molecule type" value="Genomic_DNA"/>
</dbReference>